<feature type="region of interest" description="Disordered" evidence="5">
    <location>
        <begin position="331"/>
        <end position="398"/>
    </location>
</feature>
<feature type="region of interest" description="Disordered" evidence="5">
    <location>
        <begin position="71"/>
        <end position="134"/>
    </location>
</feature>
<accession>A0A420IGQ3</accession>
<dbReference type="InterPro" id="IPR019050">
    <property type="entry name" value="FDF_dom"/>
</dbReference>
<dbReference type="PANTHER" id="PTHR13612:SF0">
    <property type="entry name" value="ENHANCER OF MRNA-DECAPPING PROTEIN 3"/>
    <property type="match status" value="1"/>
</dbReference>
<feature type="compositionally biased region" description="Low complexity" evidence="5">
    <location>
        <begin position="384"/>
        <end position="398"/>
    </location>
</feature>
<dbReference type="InterPro" id="IPR036652">
    <property type="entry name" value="YjeF_N_dom_sf"/>
</dbReference>
<dbReference type="Gene3D" id="3.40.50.10260">
    <property type="entry name" value="YjeF N-terminal domain"/>
    <property type="match status" value="1"/>
</dbReference>
<dbReference type="InterPro" id="IPR004443">
    <property type="entry name" value="YjeF_N_dom"/>
</dbReference>
<feature type="compositionally biased region" description="Acidic residues" evidence="5">
    <location>
        <begin position="193"/>
        <end position="203"/>
    </location>
</feature>
<feature type="domain" description="DFDF" evidence="7">
    <location>
        <begin position="253"/>
        <end position="289"/>
    </location>
</feature>
<dbReference type="SMART" id="SM01199">
    <property type="entry name" value="FDF"/>
    <property type="match status" value="1"/>
</dbReference>
<evidence type="ECO:0000259" key="6">
    <source>
        <dbReference type="PROSITE" id="PS51385"/>
    </source>
</evidence>
<dbReference type="Pfam" id="PF03853">
    <property type="entry name" value="YjeF_N"/>
    <property type="match status" value="1"/>
</dbReference>
<gene>
    <name evidence="8" type="ORF">GcM1_243146</name>
</gene>
<feature type="compositionally biased region" description="Basic residues" evidence="5">
    <location>
        <begin position="181"/>
        <end position="190"/>
    </location>
</feature>
<dbReference type="InterPro" id="IPR025762">
    <property type="entry name" value="DFDF"/>
</dbReference>
<dbReference type="AlphaFoldDB" id="A0A420IGQ3"/>
<feature type="domain" description="YjeF N-terminal" evidence="6">
    <location>
        <begin position="425"/>
        <end position="669"/>
    </location>
</feature>
<feature type="compositionally biased region" description="Polar residues" evidence="5">
    <location>
        <begin position="340"/>
        <end position="356"/>
    </location>
</feature>
<protein>
    <recommendedName>
        <fullName evidence="3">Enhancer of mRNA-decapping protein 3</fullName>
    </recommendedName>
</protein>
<dbReference type="GO" id="GO:0033962">
    <property type="term" value="P:P-body assembly"/>
    <property type="evidence" value="ECO:0007669"/>
    <property type="project" value="TreeGrafter"/>
</dbReference>
<evidence type="ECO:0000256" key="5">
    <source>
        <dbReference type="SAM" id="MobiDB-lite"/>
    </source>
</evidence>
<name>A0A420IGQ3_9PEZI</name>
<dbReference type="GO" id="GO:0000932">
    <property type="term" value="C:P-body"/>
    <property type="evidence" value="ECO:0007669"/>
    <property type="project" value="UniProtKB-SubCell"/>
</dbReference>
<feature type="compositionally biased region" description="Basic and acidic residues" evidence="5">
    <location>
        <begin position="357"/>
        <end position="366"/>
    </location>
</feature>
<reference evidence="8 9" key="1">
    <citation type="journal article" date="2018" name="BMC Genomics">
        <title>Comparative genome analyses reveal sequence features reflecting distinct modes of host-adaptation between dicot and monocot powdery mildew.</title>
        <authorList>
            <person name="Wu Y."/>
            <person name="Ma X."/>
            <person name="Pan Z."/>
            <person name="Kale S.D."/>
            <person name="Song Y."/>
            <person name="King H."/>
            <person name="Zhang Q."/>
            <person name="Presley C."/>
            <person name="Deng X."/>
            <person name="Wei C.I."/>
            <person name="Xiao S."/>
        </authorList>
    </citation>
    <scope>NUCLEOTIDE SEQUENCE [LARGE SCALE GENOMIC DNA]</scope>
    <source>
        <strain evidence="8">UMSG1</strain>
    </source>
</reference>
<keyword evidence="4" id="KW-0963">Cytoplasm</keyword>
<evidence type="ECO:0000313" key="8">
    <source>
        <dbReference type="EMBL" id="RKF73693.1"/>
    </source>
</evidence>
<comment type="caution">
    <text evidence="8">The sequence shown here is derived from an EMBL/GenBank/DDBJ whole genome shotgun (WGS) entry which is preliminary data.</text>
</comment>
<evidence type="ECO:0000259" key="7">
    <source>
        <dbReference type="PROSITE" id="PS51512"/>
    </source>
</evidence>
<sequence>MASNFVGLSMLVTLTSPPGAQVRGIVSRIEPGKSLTLRDVIYIPTGKFFSEFTIKATEIIELVEAIDEDLPSAGTLPQSTATDESKTFEDPAILSLGRRPNPTEKPTQNTLESSSSREPVVTPKSGNKNKICDEKPVESLIRPVSNISLAHTFKENKTHAKKPALEDENVLSQSPKTESKSKRRTRRRKGVKEEEEEEEEEEVDQKTKIKAQKSVSKTNGWRQTPLLELNPSFQPFSTLKRKVKCREEEGWGTEDATDVQELGDFDFEGGLAKFDKNKIFNQLQAEDGIAAEDRLVSHNISSRVKSYSHGSKNLHLSENFIDKSKLVTSTPTFKPKNINDLPSSTDNFKENSPQEADNSRRVRHNESIPNSNRRPIGSKSLSGREISSTHPSSSRSYSLSRVSADPAFFIVTSGHRCEHLSPLQMLNLEDIASNELGLSEDMMAENSGRSVAEVAFSAISSGGNGLTKSNSPLHPTIVVLVGNNKNGLRAVAAARHLQNRLFNVFVCIPTLEQESELLAGLRLQLKIFRNFGGKVMNKVKFFEFLRQYYAPIELIIDGLLGLATSFEELRLADQSNTYELIAWANRSKAAVLAIDIPAGIDPTNGEVSIIDGRPFYLFPKFIVALGMPKRGLLEAMVLDPKIEGGEGLGRISESQLFVADIGLGEAVWQKAGTKIRKGIDFDNKWVLRMRFNGVDD</sequence>
<evidence type="ECO:0000313" key="9">
    <source>
        <dbReference type="Proteomes" id="UP000285326"/>
    </source>
</evidence>
<dbReference type="Pfam" id="PF09532">
    <property type="entry name" value="FDF"/>
    <property type="match status" value="1"/>
</dbReference>
<proteinExistence type="inferred from homology"/>
<comment type="subcellular location">
    <subcellularLocation>
        <location evidence="1">Cytoplasm</location>
        <location evidence="1">P-body</location>
    </subcellularLocation>
</comment>
<evidence type="ECO:0000256" key="4">
    <source>
        <dbReference type="ARBA" id="ARBA00022490"/>
    </source>
</evidence>
<dbReference type="PANTHER" id="PTHR13612">
    <property type="entry name" value="ENHANCER OF MRNA-DECAPPING PROTEIN 3"/>
    <property type="match status" value="1"/>
</dbReference>
<dbReference type="GO" id="GO:0031087">
    <property type="term" value="P:deadenylation-independent decapping of nuclear-transcribed mRNA"/>
    <property type="evidence" value="ECO:0007669"/>
    <property type="project" value="TreeGrafter"/>
</dbReference>
<evidence type="ECO:0000256" key="1">
    <source>
        <dbReference type="ARBA" id="ARBA00004201"/>
    </source>
</evidence>
<organism evidence="8 9">
    <name type="scientific">Golovinomyces cichoracearum</name>
    <dbReference type="NCBI Taxonomy" id="62708"/>
    <lineage>
        <taxon>Eukaryota</taxon>
        <taxon>Fungi</taxon>
        <taxon>Dikarya</taxon>
        <taxon>Ascomycota</taxon>
        <taxon>Pezizomycotina</taxon>
        <taxon>Leotiomycetes</taxon>
        <taxon>Erysiphales</taxon>
        <taxon>Erysiphaceae</taxon>
        <taxon>Golovinomyces</taxon>
    </lineage>
</organism>
<dbReference type="EMBL" id="MCBS01024314">
    <property type="protein sequence ID" value="RKF73693.1"/>
    <property type="molecule type" value="Genomic_DNA"/>
</dbReference>
<evidence type="ECO:0000256" key="2">
    <source>
        <dbReference type="ARBA" id="ARBA00006610"/>
    </source>
</evidence>
<dbReference type="GO" id="GO:0003729">
    <property type="term" value="F:mRNA binding"/>
    <property type="evidence" value="ECO:0007669"/>
    <property type="project" value="TreeGrafter"/>
</dbReference>
<dbReference type="SUPFAM" id="SSF64153">
    <property type="entry name" value="YjeF N-terminal domain-like"/>
    <property type="match status" value="1"/>
</dbReference>
<dbReference type="PROSITE" id="PS51512">
    <property type="entry name" value="DFDF"/>
    <property type="match status" value="1"/>
</dbReference>
<evidence type="ECO:0000256" key="3">
    <source>
        <dbReference type="ARBA" id="ARBA00015797"/>
    </source>
</evidence>
<dbReference type="Proteomes" id="UP000285326">
    <property type="component" value="Unassembled WGS sequence"/>
</dbReference>
<dbReference type="PROSITE" id="PS51385">
    <property type="entry name" value="YJEF_N"/>
    <property type="match status" value="1"/>
</dbReference>
<feature type="compositionally biased region" description="Polar residues" evidence="5">
    <location>
        <begin position="104"/>
        <end position="117"/>
    </location>
</feature>
<comment type="similarity">
    <text evidence="2">Belongs to the EDC3 family.</text>
</comment>
<feature type="region of interest" description="Disordered" evidence="5">
    <location>
        <begin position="158"/>
        <end position="217"/>
    </location>
</feature>